<dbReference type="STRING" id="44575.SAMN05216419_101231"/>
<dbReference type="Proteomes" id="UP000185062">
    <property type="component" value="Unassembled WGS sequence"/>
</dbReference>
<feature type="domain" description="UspA" evidence="2">
    <location>
        <begin position="3"/>
        <end position="145"/>
    </location>
</feature>
<dbReference type="Pfam" id="PF00582">
    <property type="entry name" value="Usp"/>
    <property type="match status" value="1"/>
</dbReference>
<evidence type="ECO:0000313" key="4">
    <source>
        <dbReference type="Proteomes" id="UP000185062"/>
    </source>
</evidence>
<dbReference type="InterPro" id="IPR006016">
    <property type="entry name" value="UspA"/>
</dbReference>
<reference evidence="3 4" key="1">
    <citation type="submission" date="2016-12" db="EMBL/GenBank/DDBJ databases">
        <authorList>
            <person name="Song W.-J."/>
            <person name="Kurnit D.M."/>
        </authorList>
    </citation>
    <scope>NUCLEOTIDE SEQUENCE [LARGE SCALE GENOMIC DNA]</scope>
    <source>
        <strain evidence="3 4">ATCC 49181</strain>
    </source>
</reference>
<dbReference type="CDD" id="cd00293">
    <property type="entry name" value="USP-like"/>
    <property type="match status" value="1"/>
</dbReference>
<dbReference type="PANTHER" id="PTHR46268:SF6">
    <property type="entry name" value="UNIVERSAL STRESS PROTEIN UP12"/>
    <property type="match status" value="1"/>
</dbReference>
<dbReference type="eggNOG" id="COG0589">
    <property type="taxonomic scope" value="Bacteria"/>
</dbReference>
<dbReference type="InterPro" id="IPR006015">
    <property type="entry name" value="Universal_stress_UspA"/>
</dbReference>
<sequence>MYFKNVLVTTDFSDVSFAAFAYAANMEHSHITILNVMQDWNAPPLLLEQLPDPDTLTKYREDIFKQTKAKLDLIAQEHFHNLKTHTEAIPGTDDPAAAICQFANENDINAILIAGHGRGSLGNLFIGSTVQKILQAARCPVIVVPKAR</sequence>
<dbReference type="InterPro" id="IPR014729">
    <property type="entry name" value="Rossmann-like_a/b/a_fold"/>
</dbReference>
<dbReference type="EMBL" id="FSRO01000001">
    <property type="protein sequence ID" value="SIO43203.1"/>
    <property type="molecule type" value="Genomic_DNA"/>
</dbReference>
<name>A0A1N6JG84_9PROT</name>
<comment type="similarity">
    <text evidence="1">Belongs to the universal stress protein A family.</text>
</comment>
<organism evidence="3 4">
    <name type="scientific">Nitrosomonas cryotolerans ATCC 49181</name>
    <dbReference type="NCBI Taxonomy" id="1131553"/>
    <lineage>
        <taxon>Bacteria</taxon>
        <taxon>Pseudomonadati</taxon>
        <taxon>Pseudomonadota</taxon>
        <taxon>Betaproteobacteria</taxon>
        <taxon>Nitrosomonadales</taxon>
        <taxon>Nitrosomonadaceae</taxon>
        <taxon>Nitrosomonas</taxon>
    </lineage>
</organism>
<dbReference type="PRINTS" id="PR01438">
    <property type="entry name" value="UNVRSLSTRESS"/>
</dbReference>
<dbReference type="SUPFAM" id="SSF52402">
    <property type="entry name" value="Adenine nucleotide alpha hydrolases-like"/>
    <property type="match status" value="1"/>
</dbReference>
<protein>
    <submittedName>
        <fullName evidence="3">Nucleotide-binding universal stress protein, UspA family</fullName>
    </submittedName>
</protein>
<keyword evidence="4" id="KW-1185">Reference proteome</keyword>
<evidence type="ECO:0000256" key="1">
    <source>
        <dbReference type="ARBA" id="ARBA00008791"/>
    </source>
</evidence>
<evidence type="ECO:0000313" key="3">
    <source>
        <dbReference type="EMBL" id="SIO43203.1"/>
    </source>
</evidence>
<evidence type="ECO:0000259" key="2">
    <source>
        <dbReference type="Pfam" id="PF00582"/>
    </source>
</evidence>
<dbReference type="Gene3D" id="3.40.50.620">
    <property type="entry name" value="HUPs"/>
    <property type="match status" value="1"/>
</dbReference>
<gene>
    <name evidence="3" type="ORF">SAMN02743940_2583</name>
</gene>
<dbReference type="RefSeq" id="WP_028461377.1">
    <property type="nucleotide sequence ID" value="NZ_FSRO01000001.1"/>
</dbReference>
<dbReference type="PANTHER" id="PTHR46268">
    <property type="entry name" value="STRESS RESPONSE PROTEIN NHAX"/>
    <property type="match status" value="1"/>
</dbReference>
<proteinExistence type="inferred from homology"/>
<dbReference type="AlphaFoldDB" id="A0A1N6JG84"/>
<accession>A0A1N6JG84</accession>